<sequence length="54" mass="6001">KKTPPLLACLFCRSKKIACGPPVDGSDGHTCNPCQRRNLECKYPAESRRGIKKK</sequence>
<reference evidence="2" key="1">
    <citation type="submission" date="2020-11" db="EMBL/GenBank/DDBJ databases">
        <authorList>
            <consortium name="DOE Joint Genome Institute"/>
            <person name="Ahrendt S."/>
            <person name="Riley R."/>
            <person name="Andreopoulos W."/>
            <person name="Labutti K."/>
            <person name="Pangilinan J."/>
            <person name="Ruiz-Duenas F.J."/>
            <person name="Barrasa J.M."/>
            <person name="Sanchez-Garcia M."/>
            <person name="Camarero S."/>
            <person name="Miyauchi S."/>
            <person name="Serrano A."/>
            <person name="Linde D."/>
            <person name="Babiker R."/>
            <person name="Drula E."/>
            <person name="Ayuso-Fernandez I."/>
            <person name="Pacheco R."/>
            <person name="Padilla G."/>
            <person name="Ferreira P."/>
            <person name="Barriuso J."/>
            <person name="Kellner H."/>
            <person name="Castanera R."/>
            <person name="Alfaro M."/>
            <person name="Ramirez L."/>
            <person name="Pisabarro A.G."/>
            <person name="Kuo A."/>
            <person name="Tritt A."/>
            <person name="Lipzen A."/>
            <person name="He G."/>
            <person name="Yan M."/>
            <person name="Ng V."/>
            <person name="Cullen D."/>
            <person name="Martin F."/>
            <person name="Rosso M.-N."/>
            <person name="Henrissat B."/>
            <person name="Hibbett D."/>
            <person name="Martinez A.T."/>
            <person name="Grigoriev I.V."/>
        </authorList>
    </citation>
    <scope>NUCLEOTIDE SEQUENCE</scope>
    <source>
        <strain evidence="2">CBS 506.95</strain>
    </source>
</reference>
<name>A0A9P6EG14_9AGAR</name>
<dbReference type="SMART" id="SM00066">
    <property type="entry name" value="GAL4"/>
    <property type="match status" value="1"/>
</dbReference>
<dbReference type="Proteomes" id="UP000807306">
    <property type="component" value="Unassembled WGS sequence"/>
</dbReference>
<organism evidence="2 3">
    <name type="scientific">Crepidotus variabilis</name>
    <dbReference type="NCBI Taxonomy" id="179855"/>
    <lineage>
        <taxon>Eukaryota</taxon>
        <taxon>Fungi</taxon>
        <taxon>Dikarya</taxon>
        <taxon>Basidiomycota</taxon>
        <taxon>Agaricomycotina</taxon>
        <taxon>Agaricomycetes</taxon>
        <taxon>Agaricomycetidae</taxon>
        <taxon>Agaricales</taxon>
        <taxon>Agaricineae</taxon>
        <taxon>Crepidotaceae</taxon>
        <taxon>Crepidotus</taxon>
    </lineage>
</organism>
<dbReference type="Pfam" id="PF00172">
    <property type="entry name" value="Zn_clus"/>
    <property type="match status" value="1"/>
</dbReference>
<evidence type="ECO:0000313" key="3">
    <source>
        <dbReference type="Proteomes" id="UP000807306"/>
    </source>
</evidence>
<dbReference type="PROSITE" id="PS00463">
    <property type="entry name" value="ZN2_CY6_FUNGAL_1"/>
    <property type="match status" value="1"/>
</dbReference>
<comment type="caution">
    <text evidence="2">The sequence shown here is derived from an EMBL/GenBank/DDBJ whole genome shotgun (WGS) entry which is preliminary data.</text>
</comment>
<dbReference type="EMBL" id="MU157850">
    <property type="protein sequence ID" value="KAF9528878.1"/>
    <property type="molecule type" value="Genomic_DNA"/>
</dbReference>
<dbReference type="Gene3D" id="4.10.240.10">
    <property type="entry name" value="Zn(2)-C6 fungal-type DNA-binding domain"/>
    <property type="match status" value="1"/>
</dbReference>
<keyword evidence="3" id="KW-1185">Reference proteome</keyword>
<protein>
    <recommendedName>
        <fullName evidence="1">Zn(2)-C6 fungal-type domain-containing protein</fullName>
    </recommendedName>
</protein>
<evidence type="ECO:0000313" key="2">
    <source>
        <dbReference type="EMBL" id="KAF9528878.1"/>
    </source>
</evidence>
<dbReference type="InterPro" id="IPR001138">
    <property type="entry name" value="Zn2Cys6_DnaBD"/>
</dbReference>
<dbReference type="GO" id="GO:0008270">
    <property type="term" value="F:zinc ion binding"/>
    <property type="evidence" value="ECO:0007669"/>
    <property type="project" value="InterPro"/>
</dbReference>
<dbReference type="GO" id="GO:0000981">
    <property type="term" value="F:DNA-binding transcription factor activity, RNA polymerase II-specific"/>
    <property type="evidence" value="ECO:0007669"/>
    <property type="project" value="InterPro"/>
</dbReference>
<dbReference type="PROSITE" id="PS50048">
    <property type="entry name" value="ZN2_CY6_FUNGAL_2"/>
    <property type="match status" value="1"/>
</dbReference>
<dbReference type="InterPro" id="IPR036864">
    <property type="entry name" value="Zn2-C6_fun-type_DNA-bd_sf"/>
</dbReference>
<proteinExistence type="predicted"/>
<evidence type="ECO:0000259" key="1">
    <source>
        <dbReference type="PROSITE" id="PS50048"/>
    </source>
</evidence>
<dbReference type="AlphaFoldDB" id="A0A9P6EG14"/>
<feature type="non-terminal residue" evidence="2">
    <location>
        <position position="54"/>
    </location>
</feature>
<dbReference type="OrthoDB" id="39175at2759"/>
<gene>
    <name evidence="2" type="ORF">CPB83DRAFT_752350</name>
</gene>
<feature type="non-terminal residue" evidence="2">
    <location>
        <position position="1"/>
    </location>
</feature>
<dbReference type="SUPFAM" id="SSF57701">
    <property type="entry name" value="Zn2/Cys6 DNA-binding domain"/>
    <property type="match status" value="1"/>
</dbReference>
<feature type="domain" description="Zn(2)-C6 fungal-type" evidence="1">
    <location>
        <begin position="8"/>
        <end position="43"/>
    </location>
</feature>
<accession>A0A9P6EG14</accession>